<reference evidence="1 2" key="1">
    <citation type="submission" date="2020-10" db="EMBL/GenBank/DDBJ databases">
        <title>Identification of Nocardia species via Next-generation sequencing and recognition of intraspecies genetic diversity.</title>
        <authorList>
            <person name="Li P."/>
            <person name="Li P."/>
            <person name="Lu B."/>
        </authorList>
    </citation>
    <scope>NUCLEOTIDE SEQUENCE [LARGE SCALE GENOMIC DNA]</scope>
    <source>
        <strain evidence="1 2">N-11</strain>
    </source>
</reference>
<name>A0ABS0C8P0_9NOCA</name>
<gene>
    <name evidence="1" type="ORF">IU470_13760</name>
</gene>
<dbReference type="RefSeq" id="WP_195033312.1">
    <property type="nucleotide sequence ID" value="NZ_JADLRE010000009.1"/>
</dbReference>
<keyword evidence="2" id="KW-1185">Reference proteome</keyword>
<dbReference type="InterPro" id="IPR008930">
    <property type="entry name" value="Terpenoid_cyclase/PrenylTrfase"/>
</dbReference>
<sequence length="243" mass="25628">MRLIATRDPEPSVAAGLFTDYVTSTGGVRTFPSPAVFGSWADEHDEVAPMAGLALLALGDKRTTDIIRAHTVSSYRDHGRWLPFWWRSDAYVAAHNLTFLASSGGIPPAIAAAERVRLSEAVGPAGGSSPAVRESPFDTAHRLITAVRLDASGYVDLFRRALLAAQSRDGGWPASLGLLVPGQRSPATEIFADDRRLLSTAMAVQALVDVATPRPTTTDKTASAVAQVGSSSAVHADVLPADE</sequence>
<dbReference type="SUPFAM" id="SSF48239">
    <property type="entry name" value="Terpenoid cyclases/Protein prenyltransferases"/>
    <property type="match status" value="1"/>
</dbReference>
<evidence type="ECO:0000313" key="2">
    <source>
        <dbReference type="Proteomes" id="UP000807309"/>
    </source>
</evidence>
<dbReference type="Proteomes" id="UP000807309">
    <property type="component" value="Unassembled WGS sequence"/>
</dbReference>
<evidence type="ECO:0000313" key="1">
    <source>
        <dbReference type="EMBL" id="MBF6226160.1"/>
    </source>
</evidence>
<proteinExistence type="predicted"/>
<protein>
    <submittedName>
        <fullName evidence="1">Uncharacterized protein</fullName>
    </submittedName>
</protein>
<dbReference type="EMBL" id="JADLRE010000009">
    <property type="protein sequence ID" value="MBF6226160.1"/>
    <property type="molecule type" value="Genomic_DNA"/>
</dbReference>
<comment type="caution">
    <text evidence="1">The sequence shown here is derived from an EMBL/GenBank/DDBJ whole genome shotgun (WGS) entry which is preliminary data.</text>
</comment>
<organism evidence="1 2">
    <name type="scientific">Nocardia abscessus</name>
    <dbReference type="NCBI Taxonomy" id="120957"/>
    <lineage>
        <taxon>Bacteria</taxon>
        <taxon>Bacillati</taxon>
        <taxon>Actinomycetota</taxon>
        <taxon>Actinomycetes</taxon>
        <taxon>Mycobacteriales</taxon>
        <taxon>Nocardiaceae</taxon>
        <taxon>Nocardia</taxon>
    </lineage>
</organism>
<accession>A0ABS0C8P0</accession>
<dbReference type="Gene3D" id="1.50.10.20">
    <property type="match status" value="1"/>
</dbReference>